<reference evidence="5 6" key="1">
    <citation type="submission" date="2024-11" db="EMBL/GenBank/DDBJ databases">
        <title>Chromosome-level genome assembly of the freshwater bivalve Anodonta woodiana.</title>
        <authorList>
            <person name="Chen X."/>
        </authorList>
    </citation>
    <scope>NUCLEOTIDE SEQUENCE [LARGE SCALE GENOMIC DNA]</scope>
    <source>
        <strain evidence="5">MN2024</strain>
        <tissue evidence="5">Gills</tissue>
    </source>
</reference>
<keyword evidence="6" id="KW-1185">Reference proteome</keyword>
<feature type="compositionally biased region" description="Polar residues" evidence="4">
    <location>
        <begin position="448"/>
        <end position="459"/>
    </location>
</feature>
<feature type="compositionally biased region" description="Polar residues" evidence="4">
    <location>
        <begin position="408"/>
        <end position="435"/>
    </location>
</feature>
<dbReference type="Pfam" id="PF15301">
    <property type="entry name" value="SLAIN"/>
    <property type="match status" value="1"/>
</dbReference>
<evidence type="ECO:0000313" key="6">
    <source>
        <dbReference type="Proteomes" id="UP001634394"/>
    </source>
</evidence>
<dbReference type="InterPro" id="IPR026179">
    <property type="entry name" value="Slain"/>
</dbReference>
<evidence type="ECO:0000256" key="4">
    <source>
        <dbReference type="SAM" id="MobiDB-lite"/>
    </source>
</evidence>
<dbReference type="PANTHER" id="PTHR22406">
    <property type="entry name" value="NASCENT POLYPEPTIDE-ASSOCIATED COMPLEX SUBUNIT ALPHA, MUSCLE-SPECIFIC FORM"/>
    <property type="match status" value="1"/>
</dbReference>
<organism evidence="5 6">
    <name type="scientific">Sinanodonta woodiana</name>
    <name type="common">Chinese pond mussel</name>
    <name type="synonym">Anodonta woodiana</name>
    <dbReference type="NCBI Taxonomy" id="1069815"/>
    <lineage>
        <taxon>Eukaryota</taxon>
        <taxon>Metazoa</taxon>
        <taxon>Spiralia</taxon>
        <taxon>Lophotrochozoa</taxon>
        <taxon>Mollusca</taxon>
        <taxon>Bivalvia</taxon>
        <taxon>Autobranchia</taxon>
        <taxon>Heteroconchia</taxon>
        <taxon>Palaeoheterodonta</taxon>
        <taxon>Unionida</taxon>
        <taxon>Unionoidea</taxon>
        <taxon>Unionidae</taxon>
        <taxon>Unioninae</taxon>
        <taxon>Sinanodonta</taxon>
    </lineage>
</organism>
<feature type="compositionally biased region" description="Polar residues" evidence="4">
    <location>
        <begin position="276"/>
        <end position="292"/>
    </location>
</feature>
<name>A0ABD3X2R0_SINWO</name>
<gene>
    <name evidence="5" type="ORF">ACJMK2_031441</name>
</gene>
<evidence type="ECO:0000313" key="5">
    <source>
        <dbReference type="EMBL" id="KAL3879130.1"/>
    </source>
</evidence>
<comment type="similarity">
    <text evidence="1">Belongs to the SLAIN motif-containing family.</text>
</comment>
<feature type="region of interest" description="Disordered" evidence="4">
    <location>
        <begin position="142"/>
        <end position="186"/>
    </location>
</feature>
<feature type="region of interest" description="Disordered" evidence="4">
    <location>
        <begin position="357"/>
        <end position="471"/>
    </location>
</feature>
<proteinExistence type="inferred from homology"/>
<feature type="region of interest" description="Disordered" evidence="4">
    <location>
        <begin position="251"/>
        <end position="342"/>
    </location>
</feature>
<dbReference type="Proteomes" id="UP001634394">
    <property type="component" value="Unassembled WGS sequence"/>
</dbReference>
<feature type="compositionally biased region" description="Polar residues" evidence="4">
    <location>
        <begin position="147"/>
        <end position="183"/>
    </location>
</feature>
<feature type="compositionally biased region" description="Low complexity" evidence="4">
    <location>
        <begin position="306"/>
        <end position="327"/>
    </location>
</feature>
<dbReference type="AlphaFoldDB" id="A0ABD3X2R0"/>
<evidence type="ECO:0008006" key="7">
    <source>
        <dbReference type="Google" id="ProtNLM"/>
    </source>
</evidence>
<protein>
    <recommendedName>
        <fullName evidence="7">SLAIN motif-containing protein 2</fullName>
    </recommendedName>
</protein>
<evidence type="ECO:0000256" key="3">
    <source>
        <dbReference type="SAM" id="Coils"/>
    </source>
</evidence>
<feature type="compositionally biased region" description="Polar residues" evidence="4">
    <location>
        <begin position="374"/>
        <end position="400"/>
    </location>
</feature>
<feature type="compositionally biased region" description="Basic and acidic residues" evidence="4">
    <location>
        <begin position="359"/>
        <end position="370"/>
    </location>
</feature>
<evidence type="ECO:0000256" key="2">
    <source>
        <dbReference type="ARBA" id="ARBA00023054"/>
    </source>
</evidence>
<dbReference type="PANTHER" id="PTHR22406:SF7">
    <property type="entry name" value="NASCENT POLYPEPTIDE-ASSOCIATED COMPLEX SUBUNIT ALPHA, MUSCLE-SPECIFIC FORM"/>
    <property type="match status" value="1"/>
</dbReference>
<dbReference type="EMBL" id="JBJQND010000004">
    <property type="protein sequence ID" value="KAL3879130.1"/>
    <property type="molecule type" value="Genomic_DNA"/>
</dbReference>
<comment type="caution">
    <text evidence="5">The sequence shown here is derived from an EMBL/GenBank/DDBJ whole genome shotgun (WGS) entry which is preliminary data.</text>
</comment>
<feature type="coiled-coil region" evidence="3">
    <location>
        <begin position="14"/>
        <end position="71"/>
    </location>
</feature>
<feature type="compositionally biased region" description="Basic and acidic residues" evidence="4">
    <location>
        <begin position="460"/>
        <end position="471"/>
    </location>
</feature>
<feature type="region of interest" description="Disordered" evidence="4">
    <location>
        <begin position="200"/>
        <end position="230"/>
    </location>
</feature>
<keyword evidence="2 3" id="KW-0175">Coiled coil</keyword>
<accession>A0ABD3X2R0</accession>
<evidence type="ECO:0000256" key="1">
    <source>
        <dbReference type="ARBA" id="ARBA00006652"/>
    </source>
</evidence>
<sequence length="471" mass="51921">MDSGDSLIDPQAEVRKLQDLVKKLEHQNELLRNKKLSSVSDNLPIQDGQPLKQYSKSITTLNSRINDKENNSSLIDLLDDVDLIDIDKSVTDSEDSWLYSSPRPLTPKQSCVSPYKWVRQDLDHPSPDIDVARRSLRSKLEEAARLSRSTSTPAFSNVSITPARSSPTMTQSADNTPSSSSRLQRPAIRQSLVANMGTRVDSGTFTRPKKSKECDASVENHQVEASKENVAQTYPNVADIETLAKLQEESLRQSLAQTSPRRGFRSRPLPHVAPVSSDTDNSGSPAGSNRSSPARIEAEGVNHKMNNSNNSLGSDNSSPPDSPFGSNQHLHPQSDTSHLRRSLPNVSRLAQPQFSLHGSEPHLDQAHYEDPVSPESQISKLQPLRRTSSPGISGLKTPQKQNERGLSPQRSGLQQPSVRRSIPRITTTGRSTPSGLPTPRRSGIPSPRQVTPSNVNRNNNHFDDSWREGCF</sequence>